<proteinExistence type="inferred from homology"/>
<dbReference type="GO" id="GO:0000340">
    <property type="term" value="F:RNA 7-methylguanosine cap binding"/>
    <property type="evidence" value="ECO:0007669"/>
    <property type="project" value="TreeGrafter"/>
</dbReference>
<evidence type="ECO:0000256" key="2">
    <source>
        <dbReference type="ARBA" id="ARBA00022540"/>
    </source>
</evidence>
<dbReference type="STRING" id="70415.A0A5S6QP64"/>
<keyword evidence="3" id="KW-0810">Translation regulation</keyword>
<keyword evidence="5 6" id="KW-0648">Protein biosynthesis</keyword>
<keyword evidence="4 6" id="KW-0694">RNA-binding</keyword>
<dbReference type="PANTHER" id="PTHR11960">
    <property type="entry name" value="EUKARYOTIC TRANSLATION INITIATION FACTOR 4E RELATED"/>
    <property type="match status" value="1"/>
</dbReference>
<evidence type="ECO:0000256" key="1">
    <source>
        <dbReference type="ARBA" id="ARBA00009860"/>
    </source>
</evidence>
<organism evidence="7 8">
    <name type="scientific">Trichuris muris</name>
    <name type="common">Mouse whipworm</name>
    <dbReference type="NCBI Taxonomy" id="70415"/>
    <lineage>
        <taxon>Eukaryota</taxon>
        <taxon>Metazoa</taxon>
        <taxon>Ecdysozoa</taxon>
        <taxon>Nematoda</taxon>
        <taxon>Enoplea</taxon>
        <taxon>Dorylaimia</taxon>
        <taxon>Trichinellida</taxon>
        <taxon>Trichuridae</taxon>
        <taxon>Trichuris</taxon>
    </lineage>
</organism>
<evidence type="ECO:0000313" key="7">
    <source>
        <dbReference type="Proteomes" id="UP000046395"/>
    </source>
</evidence>
<dbReference type="InterPro" id="IPR001040">
    <property type="entry name" value="TIF_eIF_4E"/>
</dbReference>
<dbReference type="GO" id="GO:0006417">
    <property type="term" value="P:regulation of translation"/>
    <property type="evidence" value="ECO:0007669"/>
    <property type="project" value="UniProtKB-KW"/>
</dbReference>
<evidence type="ECO:0000256" key="5">
    <source>
        <dbReference type="ARBA" id="ARBA00022917"/>
    </source>
</evidence>
<accession>A0A5S6QP64</accession>
<dbReference type="WBParaSite" id="TMUE_2000008973.1">
    <property type="protein sequence ID" value="TMUE_2000008973.1"/>
    <property type="gene ID" value="WBGene00294970"/>
</dbReference>
<dbReference type="Pfam" id="PF01652">
    <property type="entry name" value="IF4E"/>
    <property type="match status" value="1"/>
</dbReference>
<reference evidence="8" key="1">
    <citation type="submission" date="2019-12" db="UniProtKB">
        <authorList>
            <consortium name="WormBaseParasite"/>
        </authorList>
    </citation>
    <scope>IDENTIFICATION</scope>
</reference>
<name>A0A5S6QP64_TRIMR</name>
<protein>
    <submittedName>
        <fullName evidence="8">EIF-4F 25 kDa subunit</fullName>
    </submittedName>
</protein>
<keyword evidence="2 6" id="KW-0396">Initiation factor</keyword>
<dbReference type="InterPro" id="IPR023398">
    <property type="entry name" value="TIF_eIF4e-like"/>
</dbReference>
<dbReference type="GO" id="GO:0016281">
    <property type="term" value="C:eukaryotic translation initiation factor 4F complex"/>
    <property type="evidence" value="ECO:0007669"/>
    <property type="project" value="TreeGrafter"/>
</dbReference>
<evidence type="ECO:0000256" key="3">
    <source>
        <dbReference type="ARBA" id="ARBA00022845"/>
    </source>
</evidence>
<dbReference type="SUPFAM" id="SSF55418">
    <property type="entry name" value="eIF4e-like"/>
    <property type="match status" value="1"/>
</dbReference>
<dbReference type="AlphaFoldDB" id="A0A5S6QP64"/>
<dbReference type="GO" id="GO:0003743">
    <property type="term" value="F:translation initiation factor activity"/>
    <property type="evidence" value="ECO:0007669"/>
    <property type="project" value="UniProtKB-KW"/>
</dbReference>
<dbReference type="Gene3D" id="3.30.760.10">
    <property type="entry name" value="RNA Cap, Translation Initiation Factor Eif4e"/>
    <property type="match status" value="1"/>
</dbReference>
<comment type="similarity">
    <text evidence="1 6">Belongs to the eukaryotic initiation factor 4E family.</text>
</comment>
<evidence type="ECO:0000256" key="4">
    <source>
        <dbReference type="ARBA" id="ARBA00022884"/>
    </source>
</evidence>
<evidence type="ECO:0000313" key="8">
    <source>
        <dbReference type="WBParaSite" id="TMUE_2000008973.1"/>
    </source>
</evidence>
<dbReference type="Proteomes" id="UP000046395">
    <property type="component" value="Unassembled WGS sequence"/>
</dbReference>
<evidence type="ECO:0000256" key="6">
    <source>
        <dbReference type="RuleBase" id="RU004374"/>
    </source>
</evidence>
<sequence length="203" mass="23827">MASSNAPIRPIVLPGRMITRHAWSRHPLECTWYLYFLDGSCQSLPWEERLDKVAAVYSLEQFGVLFRSMKEPSTLKIGTDYYFFKQGILPKWDHEENRNGGRWIIPLEDNRRQLDSLWLRLLMSAVGNWYGELSSYICGFVVNVRRRKSKLCVWTKNGANKEKTMQIGQAIKGHLEIDLAFTYEMHEDCEMNKPVDQKIKYIM</sequence>
<dbReference type="PANTHER" id="PTHR11960:SF8">
    <property type="entry name" value="EUKARYOTIC TRANSLATION INITIATION FACTOR 4E1-RELATED"/>
    <property type="match status" value="1"/>
</dbReference>
<keyword evidence="7" id="KW-1185">Reference proteome</keyword>